<evidence type="ECO:0008006" key="4">
    <source>
        <dbReference type="Google" id="ProtNLM"/>
    </source>
</evidence>
<evidence type="ECO:0000313" key="3">
    <source>
        <dbReference type="Proteomes" id="UP000218505"/>
    </source>
</evidence>
<keyword evidence="1" id="KW-0812">Transmembrane</keyword>
<name>A0A290ZEX3_9PSEU</name>
<proteinExistence type="predicted"/>
<reference evidence="2" key="1">
    <citation type="submission" date="2017-09" db="EMBL/GenBank/DDBJ databases">
        <title>Complete Genome Sequence of ansamitocin-producing Bacterium Actinosynnema pretiosum X47.</title>
        <authorList>
            <person name="Cao G."/>
            <person name="Zong G."/>
            <person name="Zhong C."/>
            <person name="Fu J."/>
        </authorList>
    </citation>
    <scope>NUCLEOTIDE SEQUENCE [LARGE SCALE GENOMIC DNA]</scope>
    <source>
        <strain evidence="2">X47</strain>
    </source>
</reference>
<dbReference type="AlphaFoldDB" id="A0A290ZEX3"/>
<dbReference type="EMBL" id="CP023445">
    <property type="protein sequence ID" value="ATE57557.1"/>
    <property type="molecule type" value="Genomic_DNA"/>
</dbReference>
<accession>A0A290ZEX3</accession>
<keyword evidence="1" id="KW-1133">Transmembrane helix</keyword>
<feature type="transmembrane region" description="Helical" evidence="1">
    <location>
        <begin position="39"/>
        <end position="57"/>
    </location>
</feature>
<feature type="transmembrane region" description="Helical" evidence="1">
    <location>
        <begin position="12"/>
        <end position="33"/>
    </location>
</feature>
<keyword evidence="3" id="KW-1185">Reference proteome</keyword>
<dbReference type="Pfam" id="PF11292">
    <property type="entry name" value="DUF3093"/>
    <property type="match status" value="1"/>
</dbReference>
<dbReference type="RefSeq" id="WP_096497222.1">
    <property type="nucleotide sequence ID" value="NZ_CP023445.1"/>
</dbReference>
<dbReference type="InterPro" id="IPR021443">
    <property type="entry name" value="DUF3093"/>
</dbReference>
<organism evidence="2 3">
    <name type="scientific">Actinosynnema pretiosum</name>
    <dbReference type="NCBI Taxonomy" id="42197"/>
    <lineage>
        <taxon>Bacteria</taxon>
        <taxon>Bacillati</taxon>
        <taxon>Actinomycetota</taxon>
        <taxon>Actinomycetes</taxon>
        <taxon>Pseudonocardiales</taxon>
        <taxon>Pseudonocardiaceae</taxon>
        <taxon>Actinosynnema</taxon>
    </lineage>
</organism>
<dbReference type="KEGG" id="apre:CNX65_33125"/>
<sequence>MEQPTLYSERGATWWPLAWGPAFALIGFAVEALTGGARPLFWLVVAVVLLLPTAVWVQGRRRVLGVRLTPVALHQGREELPVRDITEVRGVEPRAGARVLGGGWTLPRGTEPVPVRLSDGTVALGWARDRAALTEALDRLLRAPGRS</sequence>
<dbReference type="Proteomes" id="UP000218505">
    <property type="component" value="Chromosome"/>
</dbReference>
<evidence type="ECO:0000313" key="2">
    <source>
        <dbReference type="EMBL" id="ATE57557.1"/>
    </source>
</evidence>
<keyword evidence="1" id="KW-0472">Membrane</keyword>
<gene>
    <name evidence="2" type="ORF">CNX65_33125</name>
</gene>
<evidence type="ECO:0000256" key="1">
    <source>
        <dbReference type="SAM" id="Phobius"/>
    </source>
</evidence>
<protein>
    <recommendedName>
        <fullName evidence="4">DUF3093 domain-containing protein</fullName>
    </recommendedName>
</protein>